<evidence type="ECO:0008006" key="8">
    <source>
        <dbReference type="Google" id="ProtNLM"/>
    </source>
</evidence>
<dbReference type="InterPro" id="IPR027805">
    <property type="entry name" value="Transposase_HTH_dom"/>
</dbReference>
<proteinExistence type="predicted"/>
<dbReference type="InterPro" id="IPR027806">
    <property type="entry name" value="HARBI1_dom"/>
</dbReference>
<feature type="domain" description="Transposase Helix-turn-helix" evidence="5">
    <location>
        <begin position="214"/>
        <end position="263"/>
    </location>
</feature>
<evidence type="ECO:0000259" key="4">
    <source>
        <dbReference type="Pfam" id="PF13359"/>
    </source>
</evidence>
<protein>
    <recommendedName>
        <fullName evidence="8">THAP-type domain-containing protein</fullName>
    </recommendedName>
</protein>
<dbReference type="AlphaFoldDB" id="A0A673C263"/>
<evidence type="ECO:0000256" key="1">
    <source>
        <dbReference type="ARBA" id="ARBA00001968"/>
    </source>
</evidence>
<keyword evidence="7" id="KW-1185">Reference proteome</keyword>
<organism evidence="6 7">
    <name type="scientific">Sphaeramia orbicularis</name>
    <name type="common">orbiculate cardinalfish</name>
    <dbReference type="NCBI Taxonomy" id="375764"/>
    <lineage>
        <taxon>Eukaryota</taxon>
        <taxon>Metazoa</taxon>
        <taxon>Chordata</taxon>
        <taxon>Craniata</taxon>
        <taxon>Vertebrata</taxon>
        <taxon>Euteleostomi</taxon>
        <taxon>Actinopterygii</taxon>
        <taxon>Neopterygii</taxon>
        <taxon>Teleostei</taxon>
        <taxon>Neoteleostei</taxon>
        <taxon>Acanthomorphata</taxon>
        <taxon>Gobiaria</taxon>
        <taxon>Kurtiformes</taxon>
        <taxon>Apogonoidei</taxon>
        <taxon>Apogonidae</taxon>
        <taxon>Apogoninae</taxon>
        <taxon>Sphaeramia</taxon>
    </lineage>
</organism>
<dbReference type="Pfam" id="PF13359">
    <property type="entry name" value="DDE_Tnp_4"/>
    <property type="match status" value="1"/>
</dbReference>
<name>A0A673C263_9TELE</name>
<dbReference type="InParanoid" id="A0A673C263"/>
<dbReference type="PANTHER" id="PTHR23080:SF143">
    <property type="entry name" value="SI:DKEY-56D12.4"/>
    <property type="match status" value="1"/>
</dbReference>
<evidence type="ECO:0000259" key="5">
    <source>
        <dbReference type="Pfam" id="PF13613"/>
    </source>
</evidence>
<dbReference type="GO" id="GO:0046872">
    <property type="term" value="F:metal ion binding"/>
    <property type="evidence" value="ECO:0007669"/>
    <property type="project" value="UniProtKB-KW"/>
</dbReference>
<dbReference type="Pfam" id="PF13613">
    <property type="entry name" value="HTH_Tnp_4"/>
    <property type="match status" value="1"/>
</dbReference>
<dbReference type="PANTHER" id="PTHR23080">
    <property type="entry name" value="THAP DOMAIN PROTEIN"/>
    <property type="match status" value="1"/>
</dbReference>
<evidence type="ECO:0000313" key="7">
    <source>
        <dbReference type="Proteomes" id="UP000472271"/>
    </source>
</evidence>
<comment type="cofactor">
    <cofactor evidence="1">
        <name>a divalent metal cation</name>
        <dbReference type="ChEBI" id="CHEBI:60240"/>
    </cofactor>
</comment>
<dbReference type="Proteomes" id="UP000472271">
    <property type="component" value="Chromosome 13"/>
</dbReference>
<reference evidence="6" key="3">
    <citation type="submission" date="2025-09" db="UniProtKB">
        <authorList>
            <consortium name="Ensembl"/>
        </authorList>
    </citation>
    <scope>IDENTIFICATION</scope>
</reference>
<feature type="domain" description="DDE Tnp4" evidence="4">
    <location>
        <begin position="297"/>
        <end position="453"/>
    </location>
</feature>
<evidence type="ECO:0000256" key="3">
    <source>
        <dbReference type="SAM" id="MobiDB-lite"/>
    </source>
</evidence>
<sequence>MFFTNTVSAYSRYQCSVWKKRCFLKCVVHPPEFHRKPTTDAESRMWPKALNLKKPPKAVAVCSHHFVDKKPTKEHPFPELWLGCELSNSPSTSGTRPKGPKRKNLDPSSLGMSTLKRADSAGLTRPADTIVKKTTPLPEAQNSVKRKNERLRNEVEDLKKQLNVQKQVFRFSQVEEDPGQVQHYTGLPDVATFHFLETLLTRSELEYHGGSGGNRLPLVDQLLMTLMKLKLNLSNLDLAKCFDCCTATVTVVVTTIIRGLYDILYVGMMEGNIPSRNKNALSLPACFAPFPNCRIVLDYTEVALEDTEKLDPQCPSDSQYKGKTTLKSLIGVAPNGVITFVSDLYRVGASDKAVTADCGILDHLQPGDLLLAEEGFTIQDIVPPGVSVNILSVPVKGQSTQEEVVKNQKIASARIHVKHSIQRLKLFSILDHISYQYETNVNKILKVCACLTNLQIPSLIEISTV</sequence>
<reference evidence="6" key="2">
    <citation type="submission" date="2025-08" db="UniProtKB">
        <authorList>
            <consortium name="Ensembl"/>
        </authorList>
    </citation>
    <scope>IDENTIFICATION</scope>
</reference>
<feature type="region of interest" description="Disordered" evidence="3">
    <location>
        <begin position="88"/>
        <end position="148"/>
    </location>
</feature>
<accession>A0A673C263</accession>
<dbReference type="Ensembl" id="ENSSORT00005049273.1">
    <property type="protein sequence ID" value="ENSSORP00005048085.1"/>
    <property type="gene ID" value="ENSSORG00005021958.1"/>
</dbReference>
<evidence type="ECO:0000313" key="6">
    <source>
        <dbReference type="Ensembl" id="ENSSORP00005048085.1"/>
    </source>
</evidence>
<reference evidence="6" key="1">
    <citation type="submission" date="2019-06" db="EMBL/GenBank/DDBJ databases">
        <authorList>
            <consortium name="Wellcome Sanger Institute Data Sharing"/>
        </authorList>
    </citation>
    <scope>NUCLEOTIDE SEQUENCE [LARGE SCALE GENOMIC DNA]</scope>
</reference>
<keyword evidence="2" id="KW-0479">Metal-binding</keyword>
<evidence type="ECO:0000256" key="2">
    <source>
        <dbReference type="ARBA" id="ARBA00022723"/>
    </source>
</evidence>